<dbReference type="RefSeq" id="WP_204572378.1">
    <property type="nucleotide sequence ID" value="NZ_JACJLL010000065.1"/>
</dbReference>
<evidence type="ECO:0000313" key="15">
    <source>
        <dbReference type="Proteomes" id="UP000767334"/>
    </source>
</evidence>
<keyword evidence="8" id="KW-0694">RNA-binding</keyword>
<evidence type="ECO:0000256" key="1">
    <source>
        <dbReference type="ARBA" id="ARBA00001917"/>
    </source>
</evidence>
<dbReference type="PIRSF" id="PIRSF006621">
    <property type="entry name" value="Dus"/>
    <property type="match status" value="1"/>
</dbReference>
<sequence length="326" mass="36421">MKIGNLNFEKSVFLAPMAGVTDISFRGLCKEMGCGLVYTEMVSAKALYYGSENTQALLRIADEEKPVAAQIFGNDPKIMAEVVQSHFNKMNDICILDINMGCPAPKITKNGEGSALMLNPKLAGEIVSEIKKVSNKPVTVKFRKGYDEDNINAVEFAKIMEYSGADAIAIHGRTKKQMYEGKADWDIIGKVKKAVSIPVIGNGDVFTPEDALRMKEITDCDAIMIARGSMGNPWIFNQIERVLNGKEILPISAEEKINMCLRHYELAIKYDGEFKAVREMRKHTAWYLKGLPKSSEIRNVVNSLSTTQEVVNTLQKYKEELIHLFL</sequence>
<evidence type="ECO:0000256" key="10">
    <source>
        <dbReference type="ARBA" id="ARBA00048205"/>
    </source>
</evidence>
<comment type="cofactor">
    <cofactor evidence="1 12">
        <name>FMN</name>
        <dbReference type="ChEBI" id="CHEBI:58210"/>
    </cofactor>
</comment>
<evidence type="ECO:0000256" key="12">
    <source>
        <dbReference type="PIRNR" id="PIRNR006621"/>
    </source>
</evidence>
<dbReference type="SUPFAM" id="SSF51395">
    <property type="entry name" value="FMN-linked oxidoreductases"/>
    <property type="match status" value="1"/>
</dbReference>
<keyword evidence="4 12" id="KW-0285">Flavoprotein</keyword>
<dbReference type="InterPro" id="IPR001269">
    <property type="entry name" value="DUS_fam"/>
</dbReference>
<dbReference type="PROSITE" id="PS01136">
    <property type="entry name" value="UPF0034"/>
    <property type="match status" value="1"/>
</dbReference>
<dbReference type="InterPro" id="IPR018517">
    <property type="entry name" value="tRNA_hU_synthase_CS"/>
</dbReference>
<name>A0ABS2FHR8_9CLOT</name>
<keyword evidence="7" id="KW-0521">NADP</keyword>
<evidence type="ECO:0000259" key="13">
    <source>
        <dbReference type="Pfam" id="PF01207"/>
    </source>
</evidence>
<evidence type="ECO:0000256" key="4">
    <source>
        <dbReference type="ARBA" id="ARBA00022630"/>
    </source>
</evidence>
<dbReference type="Gene3D" id="3.20.20.70">
    <property type="entry name" value="Aldolase class I"/>
    <property type="match status" value="1"/>
</dbReference>
<gene>
    <name evidence="14" type="primary">dusB</name>
    <name evidence="14" type="ORF">H6A19_10895</name>
</gene>
<dbReference type="Gene3D" id="1.10.1200.80">
    <property type="entry name" value="Putative flavin oxidoreducatase, domain 2"/>
    <property type="match status" value="1"/>
</dbReference>
<comment type="catalytic activity">
    <reaction evidence="11">
        <text>a 5,6-dihydrouridine in tRNA + NAD(+) = a uridine in tRNA + NADH + H(+)</text>
        <dbReference type="Rhea" id="RHEA:54452"/>
        <dbReference type="Rhea" id="RHEA-COMP:13339"/>
        <dbReference type="Rhea" id="RHEA-COMP:13887"/>
        <dbReference type="ChEBI" id="CHEBI:15378"/>
        <dbReference type="ChEBI" id="CHEBI:57540"/>
        <dbReference type="ChEBI" id="CHEBI:57945"/>
        <dbReference type="ChEBI" id="CHEBI:65315"/>
        <dbReference type="ChEBI" id="CHEBI:74443"/>
    </reaction>
</comment>
<evidence type="ECO:0000256" key="5">
    <source>
        <dbReference type="ARBA" id="ARBA00022643"/>
    </source>
</evidence>
<evidence type="ECO:0000256" key="8">
    <source>
        <dbReference type="ARBA" id="ARBA00022884"/>
    </source>
</evidence>
<protein>
    <recommendedName>
        <fullName evidence="12">tRNA-dihydrouridine synthase</fullName>
        <ecNumber evidence="12">1.3.1.-</ecNumber>
    </recommendedName>
</protein>
<dbReference type="NCBIfam" id="TIGR00737">
    <property type="entry name" value="nifR3_yhdG"/>
    <property type="match status" value="1"/>
</dbReference>
<evidence type="ECO:0000256" key="3">
    <source>
        <dbReference type="ARBA" id="ARBA00022555"/>
    </source>
</evidence>
<dbReference type="EC" id="1.3.1.-" evidence="12"/>
<keyword evidence="5 12" id="KW-0288">FMN</keyword>
<dbReference type="Proteomes" id="UP000767334">
    <property type="component" value="Unassembled WGS sequence"/>
</dbReference>
<dbReference type="PANTHER" id="PTHR45846:SF1">
    <property type="entry name" value="TRNA-DIHYDROURIDINE(47) SYNTHASE [NAD(P)(+)]-LIKE"/>
    <property type="match status" value="1"/>
</dbReference>
<dbReference type="InterPro" id="IPR004652">
    <property type="entry name" value="DusB-like"/>
</dbReference>
<proteinExistence type="inferred from homology"/>
<keyword evidence="9 12" id="KW-0560">Oxidoreductase</keyword>
<evidence type="ECO:0000256" key="9">
    <source>
        <dbReference type="ARBA" id="ARBA00023002"/>
    </source>
</evidence>
<keyword evidence="15" id="KW-1185">Reference proteome</keyword>
<keyword evidence="6 12" id="KW-0819">tRNA processing</keyword>
<comment type="caution">
    <text evidence="14">The sequence shown here is derived from an EMBL/GenBank/DDBJ whole genome shotgun (WGS) entry which is preliminary data.</text>
</comment>
<evidence type="ECO:0000256" key="7">
    <source>
        <dbReference type="ARBA" id="ARBA00022857"/>
    </source>
</evidence>
<dbReference type="CDD" id="cd02801">
    <property type="entry name" value="DUS_like_FMN"/>
    <property type="match status" value="1"/>
</dbReference>
<evidence type="ECO:0000256" key="2">
    <source>
        <dbReference type="ARBA" id="ARBA00002790"/>
    </source>
</evidence>
<dbReference type="PANTHER" id="PTHR45846">
    <property type="entry name" value="TRNA-DIHYDROURIDINE(47) SYNTHASE [NAD(P)(+)]-LIKE"/>
    <property type="match status" value="1"/>
</dbReference>
<dbReference type="InterPro" id="IPR013785">
    <property type="entry name" value="Aldolase_TIM"/>
</dbReference>
<comment type="catalytic activity">
    <reaction evidence="10">
        <text>a 5,6-dihydrouridine in tRNA + NADP(+) = a uridine in tRNA + NADPH + H(+)</text>
        <dbReference type="Rhea" id="RHEA:23624"/>
        <dbReference type="Rhea" id="RHEA-COMP:13339"/>
        <dbReference type="Rhea" id="RHEA-COMP:13887"/>
        <dbReference type="ChEBI" id="CHEBI:15378"/>
        <dbReference type="ChEBI" id="CHEBI:57783"/>
        <dbReference type="ChEBI" id="CHEBI:58349"/>
        <dbReference type="ChEBI" id="CHEBI:65315"/>
        <dbReference type="ChEBI" id="CHEBI:74443"/>
    </reaction>
</comment>
<reference evidence="14 15" key="1">
    <citation type="journal article" date="2021" name="Sci. Rep.">
        <title>The distribution of antibiotic resistance genes in chicken gut microbiota commensals.</title>
        <authorList>
            <person name="Juricova H."/>
            <person name="Matiasovicova J."/>
            <person name="Kubasova T."/>
            <person name="Cejkova D."/>
            <person name="Rychlik I."/>
        </authorList>
    </citation>
    <scope>NUCLEOTIDE SEQUENCE [LARGE SCALE GENOMIC DNA]</scope>
    <source>
        <strain evidence="14 15">An435</strain>
    </source>
</reference>
<keyword evidence="3" id="KW-0820">tRNA-binding</keyword>
<comment type="function">
    <text evidence="2 12">Catalyzes the synthesis of 5,6-dihydrouridine (D), a modified base found in the D-loop of most tRNAs, via the reduction of the C5-C6 double bond in target uridines.</text>
</comment>
<accession>A0ABS2FHR8</accession>
<feature type="domain" description="DUS-like FMN-binding" evidence="13">
    <location>
        <begin position="14"/>
        <end position="320"/>
    </location>
</feature>
<dbReference type="InterPro" id="IPR024036">
    <property type="entry name" value="tRNA-dHydroUridine_Synthase_C"/>
</dbReference>
<dbReference type="EMBL" id="JACJLL010000065">
    <property type="protein sequence ID" value="MBM6819837.1"/>
    <property type="molecule type" value="Genomic_DNA"/>
</dbReference>
<evidence type="ECO:0000313" key="14">
    <source>
        <dbReference type="EMBL" id="MBM6819837.1"/>
    </source>
</evidence>
<organism evidence="14 15">
    <name type="scientific">Clostridium saudiense</name>
    <dbReference type="NCBI Taxonomy" id="1414720"/>
    <lineage>
        <taxon>Bacteria</taxon>
        <taxon>Bacillati</taxon>
        <taxon>Bacillota</taxon>
        <taxon>Clostridia</taxon>
        <taxon>Eubacteriales</taxon>
        <taxon>Clostridiaceae</taxon>
        <taxon>Clostridium</taxon>
    </lineage>
</organism>
<comment type="similarity">
    <text evidence="12">Belongs to the dus family.</text>
</comment>
<evidence type="ECO:0000256" key="6">
    <source>
        <dbReference type="ARBA" id="ARBA00022694"/>
    </source>
</evidence>
<dbReference type="InterPro" id="IPR035587">
    <property type="entry name" value="DUS-like_FMN-bd"/>
</dbReference>
<dbReference type="Pfam" id="PF01207">
    <property type="entry name" value="Dus"/>
    <property type="match status" value="1"/>
</dbReference>
<evidence type="ECO:0000256" key="11">
    <source>
        <dbReference type="ARBA" id="ARBA00048802"/>
    </source>
</evidence>